<name>A0A2P2QNK1_RHIMU</name>
<dbReference type="AlphaFoldDB" id="A0A2P2QNK1"/>
<proteinExistence type="predicted"/>
<dbReference type="EMBL" id="GGEC01088108">
    <property type="protein sequence ID" value="MBX68592.1"/>
    <property type="molecule type" value="Transcribed_RNA"/>
</dbReference>
<accession>A0A2P2QNK1</accession>
<protein>
    <submittedName>
        <fullName evidence="1">Uncharacterized protein</fullName>
    </submittedName>
</protein>
<reference evidence="1" key="1">
    <citation type="submission" date="2018-02" db="EMBL/GenBank/DDBJ databases">
        <title>Rhizophora mucronata_Transcriptome.</title>
        <authorList>
            <person name="Meera S.P."/>
            <person name="Sreeshan A."/>
            <person name="Augustine A."/>
        </authorList>
    </citation>
    <scope>NUCLEOTIDE SEQUENCE</scope>
    <source>
        <tissue evidence="1">Leaf</tissue>
    </source>
</reference>
<evidence type="ECO:0000313" key="1">
    <source>
        <dbReference type="EMBL" id="MBX68592.1"/>
    </source>
</evidence>
<sequence>MKLVSPAFVLAAKLSAKCFTCYPCSCCSRLCIVHGSPESFLNGISGKPALIVHIFRLSSYYLPFLNFYFLFYSIQLRRRF</sequence>
<organism evidence="1">
    <name type="scientific">Rhizophora mucronata</name>
    <name type="common">Asiatic mangrove</name>
    <dbReference type="NCBI Taxonomy" id="61149"/>
    <lineage>
        <taxon>Eukaryota</taxon>
        <taxon>Viridiplantae</taxon>
        <taxon>Streptophyta</taxon>
        <taxon>Embryophyta</taxon>
        <taxon>Tracheophyta</taxon>
        <taxon>Spermatophyta</taxon>
        <taxon>Magnoliopsida</taxon>
        <taxon>eudicotyledons</taxon>
        <taxon>Gunneridae</taxon>
        <taxon>Pentapetalae</taxon>
        <taxon>rosids</taxon>
        <taxon>fabids</taxon>
        <taxon>Malpighiales</taxon>
        <taxon>Rhizophoraceae</taxon>
        <taxon>Rhizophora</taxon>
    </lineage>
</organism>